<dbReference type="GO" id="GO:0032259">
    <property type="term" value="P:methylation"/>
    <property type="evidence" value="ECO:0007669"/>
    <property type="project" value="UniProtKB-KW"/>
</dbReference>
<reference evidence="3" key="1">
    <citation type="journal article" date="2020" name="mSystems">
        <title>Genome- and Community-Level Interaction Insights into Carbon Utilization and Element Cycling Functions of Hydrothermarchaeota in Hydrothermal Sediment.</title>
        <authorList>
            <person name="Zhou Z."/>
            <person name="Liu Y."/>
            <person name="Xu W."/>
            <person name="Pan J."/>
            <person name="Luo Z.H."/>
            <person name="Li M."/>
        </authorList>
    </citation>
    <scope>NUCLEOTIDE SEQUENCE [LARGE SCALE GENOMIC DNA]</scope>
    <source>
        <strain evidence="3">HyVt-501</strain>
    </source>
</reference>
<gene>
    <name evidence="3" type="ORF">ENJ61_08340</name>
</gene>
<dbReference type="Pfam" id="PF06325">
    <property type="entry name" value="PrmA"/>
    <property type="match status" value="1"/>
</dbReference>
<dbReference type="AlphaFoldDB" id="A0A7C5Q9E5"/>
<sequence length="246" mass="27993">MRRYVYLMSEEELGSLLASRSFPLEVLGREKGKVIFGVYEPLKGYRPLRVEEVPEDWRSWREGFGPVEVEDLVIMPPWKLPVFIKPGTAFGTGLHPTTRLSLKALRESLRRGDSVLDVGTGSGILAVVAKLLGAGRVLGIDVCPDAVRECRENAELNRVEVECREAKPSQLKETFDLLVANLELSIFREELPFLKRLFRREAILSGIYGKEELEELLELCKQQDLEADRIYEEENWFAVRVGDGRT</sequence>
<dbReference type="PANTHER" id="PTHR43648:SF1">
    <property type="entry name" value="ELECTRON TRANSFER FLAVOPROTEIN BETA SUBUNIT LYSINE METHYLTRANSFERASE"/>
    <property type="match status" value="1"/>
</dbReference>
<dbReference type="Gene3D" id="3.40.50.150">
    <property type="entry name" value="Vaccinia Virus protein VP39"/>
    <property type="match status" value="1"/>
</dbReference>
<protein>
    <submittedName>
        <fullName evidence="3">Methyltransferase domain-containing protein</fullName>
    </submittedName>
</protein>
<evidence type="ECO:0000256" key="1">
    <source>
        <dbReference type="ARBA" id="ARBA00022603"/>
    </source>
</evidence>
<evidence type="ECO:0000313" key="3">
    <source>
        <dbReference type="EMBL" id="HHJ64898.1"/>
    </source>
</evidence>
<keyword evidence="1 3" id="KW-0489">Methyltransferase</keyword>
<dbReference type="CDD" id="cd02440">
    <property type="entry name" value="AdoMet_MTases"/>
    <property type="match status" value="1"/>
</dbReference>
<dbReference type="SUPFAM" id="SSF53335">
    <property type="entry name" value="S-adenosyl-L-methionine-dependent methyltransferases"/>
    <property type="match status" value="1"/>
</dbReference>
<comment type="caution">
    <text evidence="3">The sequence shown here is derived from an EMBL/GenBank/DDBJ whole genome shotgun (WGS) entry which is preliminary data.</text>
</comment>
<dbReference type="InterPro" id="IPR050078">
    <property type="entry name" value="Ribosomal_L11_MeTrfase_PrmA"/>
</dbReference>
<name>A0A7C5Q9E5_AQUAO</name>
<dbReference type="EMBL" id="DRNB01000307">
    <property type="protein sequence ID" value="HHJ64898.1"/>
    <property type="molecule type" value="Genomic_DNA"/>
</dbReference>
<dbReference type="PANTHER" id="PTHR43648">
    <property type="entry name" value="ELECTRON TRANSFER FLAVOPROTEIN BETA SUBUNIT LYSINE METHYLTRANSFERASE"/>
    <property type="match status" value="1"/>
</dbReference>
<dbReference type="InterPro" id="IPR029063">
    <property type="entry name" value="SAM-dependent_MTases_sf"/>
</dbReference>
<dbReference type="GO" id="GO:0008276">
    <property type="term" value="F:protein methyltransferase activity"/>
    <property type="evidence" value="ECO:0007669"/>
    <property type="project" value="TreeGrafter"/>
</dbReference>
<evidence type="ECO:0000256" key="2">
    <source>
        <dbReference type="ARBA" id="ARBA00022679"/>
    </source>
</evidence>
<proteinExistence type="predicted"/>
<accession>A0A7C5Q9E5</accession>
<keyword evidence="2" id="KW-0808">Transferase</keyword>
<dbReference type="Proteomes" id="UP000885792">
    <property type="component" value="Unassembled WGS sequence"/>
</dbReference>
<organism evidence="3">
    <name type="scientific">Aquifex aeolicus</name>
    <dbReference type="NCBI Taxonomy" id="63363"/>
    <lineage>
        <taxon>Bacteria</taxon>
        <taxon>Pseudomonadati</taxon>
        <taxon>Aquificota</taxon>
        <taxon>Aquificia</taxon>
        <taxon>Aquificales</taxon>
        <taxon>Aquificaceae</taxon>
        <taxon>Aquifex</taxon>
    </lineage>
</organism>